<dbReference type="PANTHER" id="PTHR35901">
    <property type="entry name" value="RIBONUCLEASE VAPC3"/>
    <property type="match status" value="1"/>
</dbReference>
<name>A0AA41R341_9BACT</name>
<evidence type="ECO:0000313" key="3">
    <source>
        <dbReference type="EMBL" id="MCJ8502202.1"/>
    </source>
</evidence>
<dbReference type="InterPro" id="IPR051619">
    <property type="entry name" value="TypeII_TA_RNase_PINc/VapC"/>
</dbReference>
<comment type="caution">
    <text evidence="3">The sequence shown here is derived from an EMBL/GenBank/DDBJ whole genome shotgun (WGS) entry which is preliminary data.</text>
</comment>
<dbReference type="InterPro" id="IPR002716">
    <property type="entry name" value="PIN_dom"/>
</dbReference>
<dbReference type="Pfam" id="PF01850">
    <property type="entry name" value="PIN"/>
    <property type="match status" value="1"/>
</dbReference>
<dbReference type="CDD" id="cd09873">
    <property type="entry name" value="PIN_Pae0151-like"/>
    <property type="match status" value="1"/>
</dbReference>
<protein>
    <submittedName>
        <fullName evidence="3">Type II toxin-antitoxin system VapC family toxin</fullName>
    </submittedName>
</protein>
<proteinExistence type="predicted"/>
<evidence type="ECO:0000259" key="2">
    <source>
        <dbReference type="Pfam" id="PF01850"/>
    </source>
</evidence>
<organism evidence="3 4">
    <name type="scientific">Desulfatitalea alkaliphila</name>
    <dbReference type="NCBI Taxonomy" id="2929485"/>
    <lineage>
        <taxon>Bacteria</taxon>
        <taxon>Pseudomonadati</taxon>
        <taxon>Thermodesulfobacteriota</taxon>
        <taxon>Desulfobacteria</taxon>
        <taxon>Desulfobacterales</taxon>
        <taxon>Desulfosarcinaceae</taxon>
        <taxon>Desulfatitalea</taxon>
    </lineage>
</organism>
<reference evidence="3" key="1">
    <citation type="submission" date="2022-04" db="EMBL/GenBank/DDBJ databases">
        <title>Desulfatitalea alkaliphila sp. nov., a novel anaerobic sulfate-reducing bacterium isolated from terrestrial mud volcano, Taman Peninsula, Russia.</title>
        <authorList>
            <person name="Khomyakova M.A."/>
            <person name="Merkel A.Y."/>
            <person name="Slobodkin A.I."/>
        </authorList>
    </citation>
    <scope>NUCLEOTIDE SEQUENCE</scope>
    <source>
        <strain evidence="3">M08but</strain>
    </source>
</reference>
<dbReference type="Gene3D" id="3.40.50.1010">
    <property type="entry name" value="5'-nuclease"/>
    <property type="match status" value="1"/>
</dbReference>
<dbReference type="InterPro" id="IPR029060">
    <property type="entry name" value="PIN-like_dom_sf"/>
</dbReference>
<accession>A0AA41R341</accession>
<dbReference type="EMBL" id="JALJRB010000022">
    <property type="protein sequence ID" value="MCJ8502202.1"/>
    <property type="molecule type" value="Genomic_DNA"/>
</dbReference>
<dbReference type="SUPFAM" id="SSF88723">
    <property type="entry name" value="PIN domain-like"/>
    <property type="match status" value="1"/>
</dbReference>
<dbReference type="PANTHER" id="PTHR35901:SF1">
    <property type="entry name" value="EXONUCLEASE VAPC9"/>
    <property type="match status" value="1"/>
</dbReference>
<dbReference type="AlphaFoldDB" id="A0AA41R341"/>
<feature type="domain" description="PIN" evidence="2">
    <location>
        <begin position="6"/>
        <end position="129"/>
    </location>
</feature>
<evidence type="ECO:0000313" key="4">
    <source>
        <dbReference type="Proteomes" id="UP001165427"/>
    </source>
</evidence>
<evidence type="ECO:0000256" key="1">
    <source>
        <dbReference type="ARBA" id="ARBA00022842"/>
    </source>
</evidence>
<keyword evidence="4" id="KW-1185">Reference proteome</keyword>
<keyword evidence="1" id="KW-0460">Magnesium</keyword>
<gene>
    <name evidence="3" type="ORF">MRX98_16580</name>
</gene>
<dbReference type="RefSeq" id="WP_246912555.1">
    <property type="nucleotide sequence ID" value="NZ_JALJRB010000022.1"/>
</dbReference>
<dbReference type="Proteomes" id="UP001165427">
    <property type="component" value="Unassembled WGS sequence"/>
</dbReference>
<sequence length="139" mass="15606">MGDDFVVDNSVVMTWCFLDEDSQYTDIILNKLESGTAFVPSIWPLEVTNVLLVAERKRRISEADTTRFIALLGELPIIVDQESPERMMKDIFALARKHDLSSYDASYLDLAMRKGLPIATLDKNILAAAKRSKVSILKG</sequence>
<dbReference type="InterPro" id="IPR044153">
    <property type="entry name" value="PIN_Pae0151-like"/>
</dbReference>